<protein>
    <submittedName>
        <fullName evidence="1">Uncharacterized protein</fullName>
    </submittedName>
</protein>
<comment type="caution">
    <text evidence="1">The sequence shown here is derived from an EMBL/GenBank/DDBJ whole genome shotgun (WGS) entry which is preliminary data.</text>
</comment>
<proteinExistence type="predicted"/>
<gene>
    <name evidence="1" type="ORF">XPR_1227</name>
</gene>
<name>W4SDW9_9XANT</name>
<dbReference type="EMBL" id="BAVC01000078">
    <property type="protein sequence ID" value="GAE54592.1"/>
    <property type="molecule type" value="Genomic_DNA"/>
</dbReference>
<dbReference type="AlphaFoldDB" id="W4SDW9"/>
<reference evidence="1 2" key="1">
    <citation type="submission" date="2014-01" db="EMBL/GenBank/DDBJ databases">
        <title>Genome sequence and analysis of Xanthomonas arboricola pv. pruni.</title>
        <authorList>
            <person name="Fujikawa T."/>
            <person name="Nakazono-Nagaoka E."/>
        </authorList>
    </citation>
    <scope>NUCLEOTIDE SEQUENCE [LARGE SCALE GENOMIC DNA]</scope>
    <source>
        <strain evidence="2">MAFF 301420</strain>
    </source>
</reference>
<accession>W4SDW9</accession>
<evidence type="ECO:0000313" key="2">
    <source>
        <dbReference type="Proteomes" id="UP000019084"/>
    </source>
</evidence>
<sequence length="72" mass="8185">MLGARCSTMVCRLNIQCRLGEAFSYAVTDYFSGAVSLPVAEPLAAWMDAAKRLQGWIHRVSRERQRRRALNQ</sequence>
<dbReference type="Proteomes" id="UP000019084">
    <property type="component" value="Unassembled WGS sequence"/>
</dbReference>
<evidence type="ECO:0000313" key="1">
    <source>
        <dbReference type="EMBL" id="GAE54592.1"/>
    </source>
</evidence>
<organism evidence="1 2">
    <name type="scientific">Xanthomonas arboricola pv. pruni MAFF 301420</name>
    <dbReference type="NCBI Taxonomy" id="1418095"/>
    <lineage>
        <taxon>Bacteria</taxon>
        <taxon>Pseudomonadati</taxon>
        <taxon>Pseudomonadota</taxon>
        <taxon>Gammaproteobacteria</taxon>
        <taxon>Lysobacterales</taxon>
        <taxon>Lysobacteraceae</taxon>
        <taxon>Xanthomonas</taxon>
    </lineage>
</organism>